<name>A0A1Y3BSM7_EURMA</name>
<comment type="caution">
    <text evidence="2">The sequence shown here is derived from an EMBL/GenBank/DDBJ whole genome shotgun (WGS) entry which is preliminary data.</text>
</comment>
<evidence type="ECO:0000313" key="2">
    <source>
        <dbReference type="EMBL" id="OTF83950.1"/>
    </source>
</evidence>
<dbReference type="Gene3D" id="4.10.280.10">
    <property type="entry name" value="Helix-loop-helix DNA-binding domain"/>
    <property type="match status" value="1"/>
</dbReference>
<keyword evidence="3" id="KW-1185">Reference proteome</keyword>
<dbReference type="GO" id="GO:0005634">
    <property type="term" value="C:nucleus"/>
    <property type="evidence" value="ECO:0007669"/>
    <property type="project" value="TreeGrafter"/>
</dbReference>
<dbReference type="PANTHER" id="PTHR19290">
    <property type="entry name" value="BASIC HELIX-LOOP-HELIX PROTEIN NEUROGENIN-RELATED"/>
    <property type="match status" value="1"/>
</dbReference>
<evidence type="ECO:0000259" key="1">
    <source>
        <dbReference type="PROSITE" id="PS50888"/>
    </source>
</evidence>
<reference evidence="2 3" key="1">
    <citation type="submission" date="2017-03" db="EMBL/GenBank/DDBJ databases">
        <title>Genome Survey of Euroglyphus maynei.</title>
        <authorList>
            <person name="Arlian L.G."/>
            <person name="Morgan M.S."/>
            <person name="Rider S.D."/>
        </authorList>
    </citation>
    <scope>NUCLEOTIDE SEQUENCE [LARGE SCALE GENOMIC DNA]</scope>
    <source>
        <strain evidence="2">Arlian Lab</strain>
        <tissue evidence="2">Whole body</tissue>
    </source>
</reference>
<dbReference type="GO" id="GO:0061564">
    <property type="term" value="P:axon development"/>
    <property type="evidence" value="ECO:0007669"/>
    <property type="project" value="TreeGrafter"/>
</dbReference>
<dbReference type="Proteomes" id="UP000194236">
    <property type="component" value="Unassembled WGS sequence"/>
</dbReference>
<gene>
    <name evidence="2" type="ORF">BLA29_005205</name>
</gene>
<proteinExistence type="predicted"/>
<dbReference type="InterPro" id="IPR011598">
    <property type="entry name" value="bHLH_dom"/>
</dbReference>
<accession>A0A1Y3BSM7</accession>
<dbReference type="AlphaFoldDB" id="A0A1Y3BSM7"/>
<dbReference type="PANTHER" id="PTHR19290:SF134">
    <property type="entry name" value="NEUROGENIC DIFFERENTIATION FACTOR 1"/>
    <property type="match status" value="1"/>
</dbReference>
<dbReference type="PROSITE" id="PS50888">
    <property type="entry name" value="BHLH"/>
    <property type="match status" value="1"/>
</dbReference>
<sequence>MSKTKTFNNTNPKRCKANVRERNRMHCLNQALDQLRECIPLKHLQMSNQIVCNRKIQKLSKIETLRLARNYLILLTEMLQSQSSIDNLMMGQILAYGLGQQSLNSLSVQMNFSSARMLSQPSPEVQQIFAKFGCCSSKSDDDYVWMAMPDENFTHSSSSFNCI</sequence>
<dbReference type="InterPro" id="IPR050359">
    <property type="entry name" value="bHLH_transcription_factors"/>
</dbReference>
<feature type="domain" description="BHLH" evidence="1">
    <location>
        <begin position="12"/>
        <end position="75"/>
    </location>
</feature>
<dbReference type="OrthoDB" id="10039134at2759"/>
<dbReference type="GO" id="GO:0000981">
    <property type="term" value="F:DNA-binding transcription factor activity, RNA polymerase II-specific"/>
    <property type="evidence" value="ECO:0007669"/>
    <property type="project" value="TreeGrafter"/>
</dbReference>
<dbReference type="SUPFAM" id="SSF47459">
    <property type="entry name" value="HLH, helix-loop-helix DNA-binding domain"/>
    <property type="match status" value="1"/>
</dbReference>
<protein>
    <submittedName>
        <fullName evidence="2">Neurogenin-1-like protein</fullName>
    </submittedName>
</protein>
<dbReference type="Pfam" id="PF00010">
    <property type="entry name" value="HLH"/>
    <property type="match status" value="1"/>
</dbReference>
<dbReference type="EMBL" id="MUJZ01001427">
    <property type="protein sequence ID" value="OTF83950.1"/>
    <property type="molecule type" value="Genomic_DNA"/>
</dbReference>
<dbReference type="GO" id="GO:0070888">
    <property type="term" value="F:E-box binding"/>
    <property type="evidence" value="ECO:0007669"/>
    <property type="project" value="TreeGrafter"/>
</dbReference>
<dbReference type="GO" id="GO:0046983">
    <property type="term" value="F:protein dimerization activity"/>
    <property type="evidence" value="ECO:0007669"/>
    <property type="project" value="InterPro"/>
</dbReference>
<dbReference type="SMART" id="SM00353">
    <property type="entry name" value="HLH"/>
    <property type="match status" value="1"/>
</dbReference>
<dbReference type="InterPro" id="IPR036638">
    <property type="entry name" value="HLH_DNA-bd_sf"/>
</dbReference>
<organism evidence="2 3">
    <name type="scientific">Euroglyphus maynei</name>
    <name type="common">Mayne's house dust mite</name>
    <dbReference type="NCBI Taxonomy" id="6958"/>
    <lineage>
        <taxon>Eukaryota</taxon>
        <taxon>Metazoa</taxon>
        <taxon>Ecdysozoa</taxon>
        <taxon>Arthropoda</taxon>
        <taxon>Chelicerata</taxon>
        <taxon>Arachnida</taxon>
        <taxon>Acari</taxon>
        <taxon>Acariformes</taxon>
        <taxon>Sarcoptiformes</taxon>
        <taxon>Astigmata</taxon>
        <taxon>Psoroptidia</taxon>
        <taxon>Analgoidea</taxon>
        <taxon>Pyroglyphidae</taxon>
        <taxon>Pyroglyphinae</taxon>
        <taxon>Euroglyphus</taxon>
    </lineage>
</organism>
<dbReference type="GO" id="GO:0007423">
    <property type="term" value="P:sensory organ development"/>
    <property type="evidence" value="ECO:0007669"/>
    <property type="project" value="TreeGrafter"/>
</dbReference>
<evidence type="ECO:0000313" key="3">
    <source>
        <dbReference type="Proteomes" id="UP000194236"/>
    </source>
</evidence>
<dbReference type="GO" id="GO:0045944">
    <property type="term" value="P:positive regulation of transcription by RNA polymerase II"/>
    <property type="evidence" value="ECO:0007669"/>
    <property type="project" value="TreeGrafter"/>
</dbReference>